<dbReference type="SMART" id="SM00858">
    <property type="entry name" value="SAF"/>
    <property type="match status" value="1"/>
</dbReference>
<dbReference type="eggNOG" id="COG1261">
    <property type="taxonomic scope" value="Bacteria"/>
</dbReference>
<dbReference type="Proteomes" id="UP000067708">
    <property type="component" value="Chromosome"/>
</dbReference>
<keyword evidence="3" id="KW-1185">Reference proteome</keyword>
<protein>
    <submittedName>
        <fullName evidence="2">SAF domain</fullName>
    </submittedName>
</protein>
<accession>A0A060JDE9</accession>
<dbReference type="Pfam" id="PF08666">
    <property type="entry name" value="SAF"/>
    <property type="match status" value="1"/>
</dbReference>
<sequence length="194" mass="19931">MRNLVLAILLLTSSVLGVNAVIVANNQTSEYLVAGRDLPAGSPIALADSATAQVNLGITAGNYLSVGDLPSGGYLLGPVRKGQLIPKSMLASAVIDERVPLVVSSAMGLSSGLIAGASVDIWVTPIDDENLVGEPYALVLGAEVARLLEKTEMFNNSGPDVELWVPVEAVGPVLGAMSSGSKLSLVLRPTLADE</sequence>
<evidence type="ECO:0000259" key="1">
    <source>
        <dbReference type="SMART" id="SM00858"/>
    </source>
</evidence>
<proteinExistence type="predicted"/>
<evidence type="ECO:0000313" key="2">
    <source>
        <dbReference type="EMBL" id="AIC47901.1"/>
    </source>
</evidence>
<feature type="domain" description="SAF" evidence="1">
    <location>
        <begin position="29"/>
        <end position="91"/>
    </location>
</feature>
<evidence type="ECO:0000313" key="3">
    <source>
        <dbReference type="Proteomes" id="UP000067708"/>
    </source>
</evidence>
<dbReference type="EMBL" id="CP007490">
    <property type="protein sequence ID" value="AIC47901.1"/>
    <property type="molecule type" value="Genomic_DNA"/>
</dbReference>
<organism evidence="2 3">
    <name type="scientific">Rhodoluna lacicola</name>
    <dbReference type="NCBI Taxonomy" id="529884"/>
    <lineage>
        <taxon>Bacteria</taxon>
        <taxon>Bacillati</taxon>
        <taxon>Actinomycetota</taxon>
        <taxon>Actinomycetes</taxon>
        <taxon>Micrococcales</taxon>
        <taxon>Microbacteriaceae</taxon>
        <taxon>Luna cluster</taxon>
        <taxon>Luna-1 subcluster</taxon>
        <taxon>Rhodoluna</taxon>
    </lineage>
</organism>
<name>A0A060JDE9_9MICO</name>
<dbReference type="AlphaFoldDB" id="A0A060JDE9"/>
<dbReference type="KEGG" id="rla:Rhola_00011080"/>
<dbReference type="STRING" id="529884.Rhola_00011080"/>
<dbReference type="InterPro" id="IPR013974">
    <property type="entry name" value="SAF"/>
</dbReference>
<dbReference type="CDD" id="cd11614">
    <property type="entry name" value="SAF_CpaB_FlgA_like"/>
    <property type="match status" value="1"/>
</dbReference>
<gene>
    <name evidence="2" type="ORF">Rhola_00011080</name>
</gene>
<reference evidence="2 3" key="1">
    <citation type="journal article" date="2014" name="Int. J. Syst. Evol. Microbiol.">
        <title>Rhodoluna lacicola gen. nov., sp. nov., a planktonic freshwater bacterium with stream-lined genome.</title>
        <authorList>
            <person name="Hahn M."/>
            <person name="Schmidt J."/>
            <person name="Taipale S.J."/>
            <person name="Doolittle W.F."/>
            <person name="Koll U."/>
        </authorList>
    </citation>
    <scope>NUCLEOTIDE SEQUENCE [LARGE SCALE GENOMIC DNA]</scope>
    <source>
        <strain evidence="2 3">MWH-Ta8</strain>
    </source>
</reference>
<dbReference type="HOGENOM" id="CLU_081764_2_0_11"/>